<comment type="caution">
    <text evidence="12">Lacks conserved residue(s) required for the propagation of feature annotation.</text>
</comment>
<dbReference type="Pfam" id="PF21016">
    <property type="entry name" value="RlmN_N"/>
    <property type="match status" value="1"/>
</dbReference>
<dbReference type="EMBL" id="QRWX01000002">
    <property type="protein sequence ID" value="RGT56261.1"/>
    <property type="molecule type" value="Genomic_DNA"/>
</dbReference>
<comment type="catalytic activity">
    <reaction evidence="12">
        <text>adenosine(2503) in 23S rRNA + 2 reduced [2Fe-2S]-[ferredoxin] + 2 S-adenosyl-L-methionine = 2-methyladenosine(2503) in 23S rRNA + 5'-deoxyadenosine + L-methionine + 2 oxidized [2Fe-2S]-[ferredoxin] + S-adenosyl-L-homocysteine</text>
        <dbReference type="Rhea" id="RHEA:42916"/>
        <dbReference type="Rhea" id="RHEA-COMP:10000"/>
        <dbReference type="Rhea" id="RHEA-COMP:10001"/>
        <dbReference type="Rhea" id="RHEA-COMP:10152"/>
        <dbReference type="Rhea" id="RHEA-COMP:10282"/>
        <dbReference type="ChEBI" id="CHEBI:17319"/>
        <dbReference type="ChEBI" id="CHEBI:33737"/>
        <dbReference type="ChEBI" id="CHEBI:33738"/>
        <dbReference type="ChEBI" id="CHEBI:57844"/>
        <dbReference type="ChEBI" id="CHEBI:57856"/>
        <dbReference type="ChEBI" id="CHEBI:59789"/>
        <dbReference type="ChEBI" id="CHEBI:74411"/>
        <dbReference type="ChEBI" id="CHEBI:74497"/>
        <dbReference type="EC" id="2.1.1.192"/>
    </reaction>
</comment>
<keyword evidence="8 12" id="KW-0819">tRNA processing</keyword>
<dbReference type="GO" id="GO:0005737">
    <property type="term" value="C:cytoplasm"/>
    <property type="evidence" value="ECO:0007669"/>
    <property type="project" value="UniProtKB-SubCell"/>
</dbReference>
<feature type="binding site" evidence="12">
    <location>
        <begin position="215"/>
        <end position="217"/>
    </location>
    <ligand>
        <name>S-adenosyl-L-methionine</name>
        <dbReference type="ChEBI" id="CHEBI:59789"/>
    </ligand>
</feature>
<evidence type="ECO:0000256" key="1">
    <source>
        <dbReference type="ARBA" id="ARBA00004496"/>
    </source>
</evidence>
<evidence type="ECO:0000256" key="5">
    <source>
        <dbReference type="ARBA" id="ARBA00022603"/>
    </source>
</evidence>
<evidence type="ECO:0000256" key="10">
    <source>
        <dbReference type="ARBA" id="ARBA00023004"/>
    </source>
</evidence>
<evidence type="ECO:0000256" key="3">
    <source>
        <dbReference type="ARBA" id="ARBA00022490"/>
    </source>
</evidence>
<evidence type="ECO:0000256" key="6">
    <source>
        <dbReference type="ARBA" id="ARBA00022679"/>
    </source>
</evidence>
<dbReference type="PANTHER" id="PTHR30544:SF5">
    <property type="entry name" value="RADICAL SAM CORE DOMAIN-CONTAINING PROTEIN"/>
    <property type="match status" value="1"/>
</dbReference>
<dbReference type="InterPro" id="IPR040072">
    <property type="entry name" value="Methyltransferase_A"/>
</dbReference>
<comment type="subcellular location">
    <subcellularLocation>
        <location evidence="1 12">Cytoplasm</location>
    </subcellularLocation>
</comment>
<comment type="caution">
    <text evidence="14">The sequence shown here is derived from an EMBL/GenBank/DDBJ whole genome shotgun (WGS) entry which is preliminary data.</text>
</comment>
<keyword evidence="9 12" id="KW-0479">Metal-binding</keyword>
<dbReference type="HAMAP" id="MF_01849">
    <property type="entry name" value="RNA_methyltr_RlmN"/>
    <property type="match status" value="1"/>
</dbReference>
<feature type="domain" description="Radical SAM core" evidence="13">
    <location>
        <begin position="96"/>
        <end position="323"/>
    </location>
</feature>
<comment type="catalytic activity">
    <reaction evidence="12">
        <text>adenosine(37) in tRNA + 2 reduced [2Fe-2S]-[ferredoxin] + 2 S-adenosyl-L-methionine = 2-methyladenosine(37) in tRNA + 5'-deoxyadenosine + L-methionine + 2 oxidized [2Fe-2S]-[ferredoxin] + S-adenosyl-L-homocysteine</text>
        <dbReference type="Rhea" id="RHEA:43332"/>
        <dbReference type="Rhea" id="RHEA-COMP:10000"/>
        <dbReference type="Rhea" id="RHEA-COMP:10001"/>
        <dbReference type="Rhea" id="RHEA-COMP:10162"/>
        <dbReference type="Rhea" id="RHEA-COMP:10485"/>
        <dbReference type="ChEBI" id="CHEBI:17319"/>
        <dbReference type="ChEBI" id="CHEBI:33737"/>
        <dbReference type="ChEBI" id="CHEBI:33738"/>
        <dbReference type="ChEBI" id="CHEBI:57844"/>
        <dbReference type="ChEBI" id="CHEBI:57856"/>
        <dbReference type="ChEBI" id="CHEBI:59789"/>
        <dbReference type="ChEBI" id="CHEBI:74411"/>
        <dbReference type="ChEBI" id="CHEBI:74497"/>
        <dbReference type="EC" id="2.1.1.192"/>
    </reaction>
</comment>
<comment type="function">
    <text evidence="12">Specifically methylates position 2 of adenine 2503 in 23S rRNA and position 2 of adenine 37 in tRNAs.</text>
</comment>
<dbReference type="GO" id="GO:0046872">
    <property type="term" value="F:metal ion binding"/>
    <property type="evidence" value="ECO:0007669"/>
    <property type="project" value="UniProtKB-KW"/>
</dbReference>
<dbReference type="InterPro" id="IPR013785">
    <property type="entry name" value="Aldolase_TIM"/>
</dbReference>
<dbReference type="SFLD" id="SFLDF00275">
    <property type="entry name" value="adenosine_C2_methyltransferase"/>
    <property type="match status" value="1"/>
</dbReference>
<keyword evidence="7 12" id="KW-0949">S-adenosyl-L-methionine</keyword>
<organism evidence="14 15">
    <name type="scientific">Solobacterium moorei</name>
    <dbReference type="NCBI Taxonomy" id="102148"/>
    <lineage>
        <taxon>Bacteria</taxon>
        <taxon>Bacillati</taxon>
        <taxon>Bacillota</taxon>
        <taxon>Erysipelotrichia</taxon>
        <taxon>Erysipelotrichales</taxon>
        <taxon>Erysipelotrichaceae</taxon>
        <taxon>Solobacterium</taxon>
    </lineage>
</organism>
<dbReference type="Pfam" id="PF04055">
    <property type="entry name" value="Radical_SAM"/>
    <property type="match status" value="1"/>
</dbReference>
<feature type="active site" description="Proton acceptor" evidence="12">
    <location>
        <position position="90"/>
    </location>
</feature>
<dbReference type="GO" id="GO:0070475">
    <property type="term" value="P:rRNA base methylation"/>
    <property type="evidence" value="ECO:0007669"/>
    <property type="project" value="UniProtKB-UniRule"/>
</dbReference>
<keyword evidence="6 12" id="KW-0808">Transferase</keyword>
<dbReference type="FunFam" id="3.20.20.70:FF:000014">
    <property type="entry name" value="Probable dual-specificity RNA methyltransferase RlmN"/>
    <property type="match status" value="1"/>
</dbReference>
<dbReference type="NCBIfam" id="TIGR00048">
    <property type="entry name" value="rRNA_mod_RlmN"/>
    <property type="match status" value="1"/>
</dbReference>
<feature type="active site" description="S-methylcysteine intermediate" evidence="12">
    <location>
        <position position="334"/>
    </location>
</feature>
<feature type="binding site" evidence="12">
    <location>
        <position position="114"/>
    </location>
    <ligand>
        <name>[4Fe-4S] cluster</name>
        <dbReference type="ChEBI" id="CHEBI:49883"/>
        <note>4Fe-4S-S-AdoMet</note>
    </ligand>
</feature>
<evidence type="ECO:0000256" key="2">
    <source>
        <dbReference type="ARBA" id="ARBA00022485"/>
    </source>
</evidence>
<keyword evidence="11 12" id="KW-0411">Iron-sulfur</keyword>
<dbReference type="GO" id="GO:0051539">
    <property type="term" value="F:4 iron, 4 sulfur cluster binding"/>
    <property type="evidence" value="ECO:0007669"/>
    <property type="project" value="UniProtKB-UniRule"/>
</dbReference>
<evidence type="ECO:0000313" key="14">
    <source>
        <dbReference type="EMBL" id="RGT56261.1"/>
    </source>
</evidence>
<keyword evidence="3 12" id="KW-0963">Cytoplasm</keyword>
<dbReference type="PROSITE" id="PS51918">
    <property type="entry name" value="RADICAL_SAM"/>
    <property type="match status" value="1"/>
</dbReference>
<reference evidence="14 15" key="1">
    <citation type="submission" date="2018-08" db="EMBL/GenBank/DDBJ databases">
        <title>A genome reference for cultivated species of the human gut microbiota.</title>
        <authorList>
            <person name="Zou Y."/>
            <person name="Xue W."/>
            <person name="Luo G."/>
        </authorList>
    </citation>
    <scope>NUCLEOTIDE SEQUENCE [LARGE SCALE GENOMIC DNA]</scope>
    <source>
        <strain evidence="14 15">AF18-46</strain>
    </source>
</reference>
<dbReference type="Gene3D" id="1.10.150.530">
    <property type="match status" value="1"/>
</dbReference>
<dbReference type="GO" id="GO:0030488">
    <property type="term" value="P:tRNA methylation"/>
    <property type="evidence" value="ECO:0007669"/>
    <property type="project" value="UniProtKB-UniRule"/>
</dbReference>
<keyword evidence="10 12" id="KW-0408">Iron</keyword>
<dbReference type="GO" id="GO:0070040">
    <property type="term" value="F:rRNA (adenine(2503)-C2-)-methyltransferase activity"/>
    <property type="evidence" value="ECO:0007669"/>
    <property type="project" value="UniProtKB-UniRule"/>
</dbReference>
<evidence type="ECO:0000256" key="12">
    <source>
        <dbReference type="HAMAP-Rule" id="MF_01849"/>
    </source>
</evidence>
<evidence type="ECO:0000256" key="8">
    <source>
        <dbReference type="ARBA" id="ARBA00022694"/>
    </source>
</evidence>
<dbReference type="Gene3D" id="3.20.20.70">
    <property type="entry name" value="Aldolase class I"/>
    <property type="match status" value="1"/>
</dbReference>
<name>A0A412PF62_9FIRM</name>
<dbReference type="GO" id="GO:0019843">
    <property type="term" value="F:rRNA binding"/>
    <property type="evidence" value="ECO:0007669"/>
    <property type="project" value="UniProtKB-UniRule"/>
</dbReference>
<dbReference type="SFLD" id="SFLDS00029">
    <property type="entry name" value="Radical_SAM"/>
    <property type="match status" value="1"/>
</dbReference>
<dbReference type="Proteomes" id="UP000284731">
    <property type="component" value="Unassembled WGS sequence"/>
</dbReference>
<dbReference type="InterPro" id="IPR058240">
    <property type="entry name" value="rSAM_sf"/>
</dbReference>
<keyword evidence="4 12" id="KW-0698">rRNA processing</keyword>
<evidence type="ECO:0000256" key="11">
    <source>
        <dbReference type="ARBA" id="ARBA00023014"/>
    </source>
</evidence>
<evidence type="ECO:0000256" key="7">
    <source>
        <dbReference type="ARBA" id="ARBA00022691"/>
    </source>
</evidence>
<protein>
    <recommendedName>
        <fullName evidence="12">Probable dual-specificity RNA methyltransferase RlmN</fullName>
        <ecNumber evidence="12">2.1.1.192</ecNumber>
    </recommendedName>
    <alternativeName>
        <fullName evidence="12">23S rRNA (adenine(2503)-C(2))-methyltransferase</fullName>
    </alternativeName>
    <alternativeName>
        <fullName evidence="12">23S rRNA m2A2503 methyltransferase</fullName>
    </alternativeName>
    <alternativeName>
        <fullName evidence="12">Ribosomal RNA large subunit methyltransferase N</fullName>
    </alternativeName>
    <alternativeName>
        <fullName evidence="12">tRNA (adenine(37)-C(2))-methyltransferase</fullName>
    </alternativeName>
    <alternativeName>
        <fullName evidence="12">tRNA m2A37 methyltransferase</fullName>
    </alternativeName>
</protein>
<evidence type="ECO:0000256" key="9">
    <source>
        <dbReference type="ARBA" id="ARBA00022723"/>
    </source>
</evidence>
<dbReference type="InterPro" id="IPR007197">
    <property type="entry name" value="rSAM"/>
</dbReference>
<dbReference type="SUPFAM" id="SSF102114">
    <property type="entry name" value="Radical SAM enzymes"/>
    <property type="match status" value="1"/>
</dbReference>
<dbReference type="CDD" id="cd01335">
    <property type="entry name" value="Radical_SAM"/>
    <property type="match status" value="1"/>
</dbReference>
<comment type="cofactor">
    <cofactor evidence="12">
        <name>[4Fe-4S] cluster</name>
        <dbReference type="ChEBI" id="CHEBI:49883"/>
    </cofactor>
    <text evidence="12">Binds 1 [4Fe-4S] cluster. The cluster is coordinated with 3 cysteines and an exchangeable S-adenosyl-L-methionine.</text>
</comment>
<keyword evidence="2 12" id="KW-0004">4Fe-4S</keyword>
<feature type="binding site" evidence="12">
    <location>
        <begin position="160"/>
        <end position="161"/>
    </location>
    <ligand>
        <name>S-adenosyl-L-methionine</name>
        <dbReference type="ChEBI" id="CHEBI:59789"/>
    </ligand>
</feature>
<dbReference type="GO" id="GO:0002935">
    <property type="term" value="F:tRNA (adenine(37)-C2)-methyltransferase activity"/>
    <property type="evidence" value="ECO:0007669"/>
    <property type="project" value="UniProtKB-UniRule"/>
</dbReference>
<accession>A0A412PF62</accession>
<feature type="binding site" evidence="12">
    <location>
        <position position="192"/>
    </location>
    <ligand>
        <name>S-adenosyl-L-methionine</name>
        <dbReference type="ChEBI" id="CHEBI:59789"/>
    </ligand>
</feature>
<dbReference type="InterPro" id="IPR027492">
    <property type="entry name" value="RNA_MTrfase_RlmN"/>
</dbReference>
<feature type="binding site" evidence="12">
    <location>
        <position position="117"/>
    </location>
    <ligand>
        <name>[4Fe-4S] cluster</name>
        <dbReference type="ChEBI" id="CHEBI:49883"/>
        <note>4Fe-4S-S-AdoMet</note>
    </ligand>
</feature>
<dbReference type="InterPro" id="IPR048641">
    <property type="entry name" value="RlmN_N"/>
</dbReference>
<keyword evidence="5 12" id="KW-0489">Methyltransferase</keyword>
<feature type="binding site" evidence="12">
    <location>
        <position position="110"/>
    </location>
    <ligand>
        <name>[4Fe-4S] cluster</name>
        <dbReference type="ChEBI" id="CHEBI:49883"/>
        <note>4Fe-4S-S-AdoMet</note>
    </ligand>
</feature>
<sequence>MQSIYDLNIKMATDMLAEKGQKSYRAKQLFQWLYRKRVGSFQEMTDMPASLLEELAQEYSIEPVKEITRQVARDGTTKYLFQLADGSSVETVLMHFHFGESLCVTSQLGCNMGCTFCASGLLKKQRDLTAGEIVGQVMFVQKELDKIDKRVDNVVIMGTGEPFDNYDNVMRFCEIINSDLGLAIGARHITISTCGIVPRIKDFAKGHYQYNLAISLHAPNDELRRKLMPIDQAYPLDVLMDALHEYSEGNNRRITFEYILLHGVNDTDAHAIQLANLIRGMNAYVNLIPYNQVDENGYVSTNEKVALHFYDVLMKHGVKATLRSKHGDDIDAACGQLRAKHEKGKL</sequence>
<dbReference type="PANTHER" id="PTHR30544">
    <property type="entry name" value="23S RRNA METHYLTRANSFERASE"/>
    <property type="match status" value="1"/>
</dbReference>
<dbReference type="SFLD" id="SFLDG01062">
    <property type="entry name" value="methyltransferase_(Class_A)"/>
    <property type="match status" value="1"/>
</dbReference>
<feature type="binding site" evidence="12">
    <location>
        <position position="291"/>
    </location>
    <ligand>
        <name>S-adenosyl-L-methionine</name>
        <dbReference type="ChEBI" id="CHEBI:59789"/>
    </ligand>
</feature>
<proteinExistence type="inferred from homology"/>
<dbReference type="EC" id="2.1.1.192" evidence="12"/>
<comment type="miscellaneous">
    <text evidence="12">Reaction proceeds by a ping-pong mechanism involving intermediate methylation of a conserved cysteine residue.</text>
</comment>
<evidence type="ECO:0000313" key="15">
    <source>
        <dbReference type="Proteomes" id="UP000284731"/>
    </source>
</evidence>
<dbReference type="AlphaFoldDB" id="A0A412PF62"/>
<dbReference type="InterPro" id="IPR004383">
    <property type="entry name" value="rRNA_lsu_MTrfase_RlmN/Cfr"/>
</dbReference>
<dbReference type="RefSeq" id="WP_118764779.1">
    <property type="nucleotide sequence ID" value="NZ_CABJCF010000002.1"/>
</dbReference>
<evidence type="ECO:0000259" key="13">
    <source>
        <dbReference type="PROSITE" id="PS51918"/>
    </source>
</evidence>
<dbReference type="PIRSF" id="PIRSF006004">
    <property type="entry name" value="CHP00048"/>
    <property type="match status" value="1"/>
</dbReference>
<evidence type="ECO:0000256" key="4">
    <source>
        <dbReference type="ARBA" id="ARBA00022552"/>
    </source>
</evidence>
<keyword evidence="12" id="KW-1015">Disulfide bond</keyword>
<gene>
    <name evidence="12 14" type="primary">rlmN</name>
    <name evidence="14" type="ORF">DWX20_05500</name>
</gene>
<comment type="similarity">
    <text evidence="12">Belongs to the radical SAM superfamily. RlmN family.</text>
</comment>
<dbReference type="GO" id="GO:0000049">
    <property type="term" value="F:tRNA binding"/>
    <property type="evidence" value="ECO:0007669"/>
    <property type="project" value="UniProtKB-UniRule"/>
</dbReference>